<evidence type="ECO:0000313" key="6">
    <source>
        <dbReference type="Proteomes" id="UP000434957"/>
    </source>
</evidence>
<gene>
    <name evidence="3" type="ORF">PR001_g6263</name>
    <name evidence="4" type="ORF">PR003_g6582</name>
</gene>
<dbReference type="PANTHER" id="PTHR34409">
    <property type="entry name" value="SET DOMAIN-CONTAINING PROTEIN"/>
    <property type="match status" value="1"/>
</dbReference>
<feature type="compositionally biased region" description="Low complexity" evidence="1">
    <location>
        <begin position="282"/>
        <end position="305"/>
    </location>
</feature>
<feature type="compositionally biased region" description="Polar residues" evidence="1">
    <location>
        <begin position="245"/>
        <end position="254"/>
    </location>
</feature>
<evidence type="ECO:0000313" key="3">
    <source>
        <dbReference type="EMBL" id="KAE9042278.1"/>
    </source>
</evidence>
<sequence>MAGRGRRVGYNNYTVQDQILLCTLVDDIVPIGRNMWEQVVIRFNATRSRGSPERDLDSLRRKFKKLHAMKKPTGKGEVPGRLQPVILAKAAQMKIESKGGVHTTHDGLDHGDDDEELLLDEQEASQEGIGGRGLVTQTGLVVREALREESRAGDDLDDQDADDHEHLAEREEDDREEPEYRYFDGTRAGDDFSQGAQQPAPSSPHERVAGTIMTEGGPIDVSMAADYPFSADDATNAASSEDDNTGGTASSKSQPVREPELPELQIDTQRRTAGTRRLQPDAASPLPATTPPTTTSAAARSSGRPRSSRKKPLPTSATPDGPHLQRNPQ</sequence>
<feature type="region of interest" description="Disordered" evidence="1">
    <location>
        <begin position="148"/>
        <end position="329"/>
    </location>
</feature>
<organism evidence="4 6">
    <name type="scientific">Phytophthora rubi</name>
    <dbReference type="NCBI Taxonomy" id="129364"/>
    <lineage>
        <taxon>Eukaryota</taxon>
        <taxon>Sar</taxon>
        <taxon>Stramenopiles</taxon>
        <taxon>Oomycota</taxon>
        <taxon>Peronosporomycetes</taxon>
        <taxon>Peronosporales</taxon>
        <taxon>Peronosporaceae</taxon>
        <taxon>Phytophthora</taxon>
    </lineage>
</organism>
<dbReference type="InterPro" id="IPR049203">
    <property type="entry name" value="DUF6818"/>
</dbReference>
<reference evidence="4 6" key="1">
    <citation type="submission" date="2018-08" db="EMBL/GenBank/DDBJ databases">
        <title>Genomic investigation of the strawberry pathogen Phytophthora fragariae indicates pathogenicity is determined by transcriptional variation in three key races.</title>
        <authorList>
            <person name="Adams T.M."/>
            <person name="Armitage A.D."/>
            <person name="Sobczyk M.K."/>
            <person name="Bates H.J."/>
            <person name="Dunwell J.M."/>
            <person name="Nellist C.F."/>
            <person name="Harrison R.J."/>
        </authorList>
    </citation>
    <scope>NUCLEOTIDE SEQUENCE [LARGE SCALE GENOMIC DNA]</scope>
    <source>
        <strain evidence="3 5">SCRP249</strain>
        <strain evidence="4 6">SCRP333</strain>
    </source>
</reference>
<dbReference type="EMBL" id="QXFV01000291">
    <property type="protein sequence ID" value="KAE9042278.1"/>
    <property type="molecule type" value="Genomic_DNA"/>
</dbReference>
<evidence type="ECO:0000313" key="5">
    <source>
        <dbReference type="Proteomes" id="UP000429607"/>
    </source>
</evidence>
<dbReference type="PANTHER" id="PTHR34409:SF1">
    <property type="entry name" value="MYB-LIKE DOMAIN-CONTAINING PROTEIN"/>
    <property type="match status" value="1"/>
</dbReference>
<evidence type="ECO:0000259" key="2">
    <source>
        <dbReference type="Pfam" id="PF20681"/>
    </source>
</evidence>
<evidence type="ECO:0000313" key="4">
    <source>
        <dbReference type="EMBL" id="KAE9348122.1"/>
    </source>
</evidence>
<dbReference type="Proteomes" id="UP000434957">
    <property type="component" value="Unassembled WGS sequence"/>
</dbReference>
<dbReference type="AlphaFoldDB" id="A0A6A4FPH2"/>
<protein>
    <recommendedName>
        <fullName evidence="2">DUF6818 domain-containing protein</fullName>
    </recommendedName>
</protein>
<proteinExistence type="predicted"/>
<evidence type="ECO:0000256" key="1">
    <source>
        <dbReference type="SAM" id="MobiDB-lite"/>
    </source>
</evidence>
<accession>A0A6A4FPH2</accession>
<feature type="domain" description="DUF6818" evidence="2">
    <location>
        <begin position="30"/>
        <end position="113"/>
    </location>
</feature>
<comment type="caution">
    <text evidence="4">The sequence shown here is derived from an EMBL/GenBank/DDBJ whole genome shotgun (WGS) entry which is preliminary data.</text>
</comment>
<keyword evidence="6" id="KW-1185">Reference proteome</keyword>
<dbReference type="Pfam" id="PF20681">
    <property type="entry name" value="DUF6818"/>
    <property type="match status" value="1"/>
</dbReference>
<dbReference type="EMBL" id="QXFT01000295">
    <property type="protein sequence ID" value="KAE9348122.1"/>
    <property type="molecule type" value="Genomic_DNA"/>
</dbReference>
<name>A0A6A4FPH2_9STRA</name>
<dbReference type="Proteomes" id="UP000429607">
    <property type="component" value="Unassembled WGS sequence"/>
</dbReference>
<feature type="compositionally biased region" description="Basic and acidic residues" evidence="1">
    <location>
        <begin position="178"/>
        <end position="190"/>
    </location>
</feature>